<evidence type="ECO:0000256" key="2">
    <source>
        <dbReference type="SAM" id="Phobius"/>
    </source>
</evidence>
<gene>
    <name evidence="3" type="ORF">CC86DRAFT_37535</name>
</gene>
<proteinExistence type="predicted"/>
<evidence type="ECO:0000313" key="4">
    <source>
        <dbReference type="Proteomes" id="UP000799424"/>
    </source>
</evidence>
<feature type="region of interest" description="Disordered" evidence="1">
    <location>
        <begin position="129"/>
        <end position="152"/>
    </location>
</feature>
<keyword evidence="4" id="KW-1185">Reference proteome</keyword>
<evidence type="ECO:0000256" key="1">
    <source>
        <dbReference type="SAM" id="MobiDB-lite"/>
    </source>
</evidence>
<keyword evidence="2" id="KW-0812">Transmembrane</keyword>
<reference evidence="3" key="1">
    <citation type="journal article" date="2020" name="Stud. Mycol.">
        <title>101 Dothideomycetes genomes: a test case for predicting lifestyles and emergence of pathogens.</title>
        <authorList>
            <person name="Haridas S."/>
            <person name="Albert R."/>
            <person name="Binder M."/>
            <person name="Bloem J."/>
            <person name="Labutti K."/>
            <person name="Salamov A."/>
            <person name="Andreopoulos B."/>
            <person name="Baker S."/>
            <person name="Barry K."/>
            <person name="Bills G."/>
            <person name="Bluhm B."/>
            <person name="Cannon C."/>
            <person name="Castanera R."/>
            <person name="Culley D."/>
            <person name="Daum C."/>
            <person name="Ezra D."/>
            <person name="Gonzalez J."/>
            <person name="Henrissat B."/>
            <person name="Kuo A."/>
            <person name="Liang C."/>
            <person name="Lipzen A."/>
            <person name="Lutzoni F."/>
            <person name="Magnuson J."/>
            <person name="Mondo S."/>
            <person name="Nolan M."/>
            <person name="Ohm R."/>
            <person name="Pangilinan J."/>
            <person name="Park H.-J."/>
            <person name="Ramirez L."/>
            <person name="Alfaro M."/>
            <person name="Sun H."/>
            <person name="Tritt A."/>
            <person name="Yoshinaga Y."/>
            <person name="Zwiers L.-H."/>
            <person name="Turgeon B."/>
            <person name="Goodwin S."/>
            <person name="Spatafora J."/>
            <person name="Crous P."/>
            <person name="Grigoriev I."/>
        </authorList>
    </citation>
    <scope>NUCLEOTIDE SEQUENCE</scope>
    <source>
        <strain evidence="3">CBS 113818</strain>
    </source>
</reference>
<organism evidence="3 4">
    <name type="scientific">Ophiobolus disseminans</name>
    <dbReference type="NCBI Taxonomy" id="1469910"/>
    <lineage>
        <taxon>Eukaryota</taxon>
        <taxon>Fungi</taxon>
        <taxon>Dikarya</taxon>
        <taxon>Ascomycota</taxon>
        <taxon>Pezizomycotina</taxon>
        <taxon>Dothideomycetes</taxon>
        <taxon>Pleosporomycetidae</taxon>
        <taxon>Pleosporales</taxon>
        <taxon>Pleosporineae</taxon>
        <taxon>Phaeosphaeriaceae</taxon>
        <taxon>Ophiobolus</taxon>
    </lineage>
</organism>
<keyword evidence="2" id="KW-0472">Membrane</keyword>
<evidence type="ECO:0000313" key="3">
    <source>
        <dbReference type="EMBL" id="KAF2825996.1"/>
    </source>
</evidence>
<sequence length="152" mass="17515">MEDEIEHALEHKLEYLLPVLDCPIYAIDYFLHAMEHTIDYGRTQIMHYFTMPRMEYTEAFYVCAVRLALSFVVVVFANAFMWLVWTDCGLIPKSGARTTTVTTLPEGDDLRSDVLKNVWHVRSRLNSVSRSRRQSSAPSSLGTHESQIPMDN</sequence>
<feature type="transmembrane region" description="Helical" evidence="2">
    <location>
        <begin position="59"/>
        <end position="85"/>
    </location>
</feature>
<dbReference type="AlphaFoldDB" id="A0A6A6ZYS1"/>
<dbReference type="Proteomes" id="UP000799424">
    <property type="component" value="Unassembled WGS sequence"/>
</dbReference>
<dbReference type="EMBL" id="MU006227">
    <property type="protein sequence ID" value="KAF2825996.1"/>
    <property type="molecule type" value="Genomic_DNA"/>
</dbReference>
<feature type="compositionally biased region" description="Low complexity" evidence="1">
    <location>
        <begin position="129"/>
        <end position="140"/>
    </location>
</feature>
<name>A0A6A6ZYS1_9PLEO</name>
<accession>A0A6A6ZYS1</accession>
<protein>
    <submittedName>
        <fullName evidence="3">Uncharacterized protein</fullName>
    </submittedName>
</protein>
<keyword evidence="2" id="KW-1133">Transmembrane helix</keyword>